<dbReference type="PATRIC" id="fig|84531.8.peg.3005"/>
<proteinExistence type="predicted"/>
<name>A0A0S2FC68_LYSAN</name>
<gene>
    <name evidence="2" type="ORF">LA76x_2997</name>
</gene>
<protein>
    <submittedName>
        <fullName evidence="2">Uncharacterized protein</fullName>
    </submittedName>
</protein>
<dbReference type="KEGG" id="lab:LA76x_2997"/>
<reference evidence="2 3" key="1">
    <citation type="journal article" date="2015" name="BMC Genomics">
        <title>Comparative genomics and metabolic profiling of the genus Lysobacter.</title>
        <authorList>
            <person name="de Bruijn I."/>
            <person name="Cheng X."/>
            <person name="de Jager V."/>
            <person name="Exposito R.G."/>
            <person name="Watrous J."/>
            <person name="Patel N."/>
            <person name="Postma J."/>
            <person name="Dorrestein P.C."/>
            <person name="Kobayashi D."/>
            <person name="Raaijmakers J.M."/>
        </authorList>
    </citation>
    <scope>NUCLEOTIDE SEQUENCE [LARGE SCALE GENOMIC DNA]</scope>
    <source>
        <strain evidence="2 3">76</strain>
    </source>
</reference>
<dbReference type="Proteomes" id="UP000060787">
    <property type="component" value="Chromosome"/>
</dbReference>
<feature type="compositionally biased region" description="Basic and acidic residues" evidence="1">
    <location>
        <begin position="15"/>
        <end position="25"/>
    </location>
</feature>
<dbReference type="AlphaFoldDB" id="A0A0S2FC68"/>
<organism evidence="2 3">
    <name type="scientific">Lysobacter antibioticus</name>
    <dbReference type="NCBI Taxonomy" id="84531"/>
    <lineage>
        <taxon>Bacteria</taxon>
        <taxon>Pseudomonadati</taxon>
        <taxon>Pseudomonadota</taxon>
        <taxon>Gammaproteobacteria</taxon>
        <taxon>Lysobacterales</taxon>
        <taxon>Lysobacteraceae</taxon>
        <taxon>Lysobacter</taxon>
    </lineage>
</organism>
<sequence length="71" mass="7925">MLELGVDSVHGASSEFRRVRSESKPKSSRTMGEIPQRRRVAALAYCSLLRTRSSLQTGVGTWRRFGSLGEQ</sequence>
<dbReference type="EMBL" id="CP011129">
    <property type="protein sequence ID" value="ALN81125.1"/>
    <property type="molecule type" value="Genomic_DNA"/>
</dbReference>
<accession>A0A0S2FC68</accession>
<keyword evidence="3" id="KW-1185">Reference proteome</keyword>
<evidence type="ECO:0000313" key="3">
    <source>
        <dbReference type="Proteomes" id="UP000060787"/>
    </source>
</evidence>
<evidence type="ECO:0000256" key="1">
    <source>
        <dbReference type="SAM" id="MobiDB-lite"/>
    </source>
</evidence>
<feature type="region of interest" description="Disordered" evidence="1">
    <location>
        <begin position="1"/>
        <end position="35"/>
    </location>
</feature>
<evidence type="ECO:0000313" key="2">
    <source>
        <dbReference type="EMBL" id="ALN81125.1"/>
    </source>
</evidence>